<keyword evidence="2" id="KW-0732">Signal</keyword>
<accession>A0A5N6WWP8</accession>
<dbReference type="Proteomes" id="UP000325945">
    <property type="component" value="Unassembled WGS sequence"/>
</dbReference>
<sequence length="137" mass="14289">MKFQSLCMSLFCAATLAAALPVEPTTEPPTLPCVPAELAETISVIPGAPKPNVCEEEPKNEKRDGEPPIDVCSDALEAYEAGEEDEQSVGELLDACVRAYGPPYGPPQNEKRQAPPPSGVGGVVSALKQTGENAVGI</sequence>
<feature type="region of interest" description="Disordered" evidence="1">
    <location>
        <begin position="100"/>
        <end position="124"/>
    </location>
</feature>
<feature type="signal peptide" evidence="2">
    <location>
        <begin position="1"/>
        <end position="19"/>
    </location>
</feature>
<dbReference type="EMBL" id="ML741825">
    <property type="protein sequence ID" value="KAE8323800.1"/>
    <property type="molecule type" value="Genomic_DNA"/>
</dbReference>
<gene>
    <name evidence="3" type="ORF">BDV39DRAFT_208465</name>
</gene>
<feature type="region of interest" description="Disordered" evidence="1">
    <location>
        <begin position="48"/>
        <end position="69"/>
    </location>
</feature>
<evidence type="ECO:0000256" key="2">
    <source>
        <dbReference type="SAM" id="SignalP"/>
    </source>
</evidence>
<feature type="chain" id="PRO_5024809756" evidence="2">
    <location>
        <begin position="20"/>
        <end position="137"/>
    </location>
</feature>
<feature type="compositionally biased region" description="Basic and acidic residues" evidence="1">
    <location>
        <begin position="56"/>
        <end position="66"/>
    </location>
</feature>
<evidence type="ECO:0000313" key="4">
    <source>
        <dbReference type="Proteomes" id="UP000325945"/>
    </source>
</evidence>
<protein>
    <submittedName>
        <fullName evidence="3">Uncharacterized protein</fullName>
    </submittedName>
</protein>
<evidence type="ECO:0000256" key="1">
    <source>
        <dbReference type="SAM" id="MobiDB-lite"/>
    </source>
</evidence>
<evidence type="ECO:0000313" key="3">
    <source>
        <dbReference type="EMBL" id="KAE8323800.1"/>
    </source>
</evidence>
<dbReference type="AlphaFoldDB" id="A0A5N6WWP8"/>
<proteinExistence type="predicted"/>
<keyword evidence="4" id="KW-1185">Reference proteome</keyword>
<reference evidence="4" key="1">
    <citation type="submission" date="2019-04" db="EMBL/GenBank/DDBJ databases">
        <title>Friends and foes A comparative genomics studyof 23 Aspergillus species from section Flavi.</title>
        <authorList>
            <consortium name="DOE Joint Genome Institute"/>
            <person name="Kjaerbolling I."/>
            <person name="Vesth T."/>
            <person name="Frisvad J.C."/>
            <person name="Nybo J.L."/>
            <person name="Theobald S."/>
            <person name="Kildgaard S."/>
            <person name="Isbrandt T."/>
            <person name="Kuo A."/>
            <person name="Sato A."/>
            <person name="Lyhne E.K."/>
            <person name="Kogle M.E."/>
            <person name="Wiebenga A."/>
            <person name="Kun R.S."/>
            <person name="Lubbers R.J."/>
            <person name="Makela M.R."/>
            <person name="Barry K."/>
            <person name="Chovatia M."/>
            <person name="Clum A."/>
            <person name="Daum C."/>
            <person name="Haridas S."/>
            <person name="He G."/>
            <person name="LaButti K."/>
            <person name="Lipzen A."/>
            <person name="Mondo S."/>
            <person name="Riley R."/>
            <person name="Salamov A."/>
            <person name="Simmons B.A."/>
            <person name="Magnuson J.K."/>
            <person name="Henrissat B."/>
            <person name="Mortensen U.H."/>
            <person name="Larsen T.O."/>
            <person name="Devries R.P."/>
            <person name="Grigoriev I.V."/>
            <person name="Machida M."/>
            <person name="Baker S.E."/>
            <person name="Andersen M.R."/>
        </authorList>
    </citation>
    <scope>NUCLEOTIDE SEQUENCE [LARGE SCALE GENOMIC DNA]</scope>
    <source>
        <strain evidence="4">CBS 130017</strain>
    </source>
</reference>
<name>A0A5N6WWP8_9EURO</name>
<organism evidence="3 4">
    <name type="scientific">Aspergillus sergii</name>
    <dbReference type="NCBI Taxonomy" id="1034303"/>
    <lineage>
        <taxon>Eukaryota</taxon>
        <taxon>Fungi</taxon>
        <taxon>Dikarya</taxon>
        <taxon>Ascomycota</taxon>
        <taxon>Pezizomycotina</taxon>
        <taxon>Eurotiomycetes</taxon>
        <taxon>Eurotiomycetidae</taxon>
        <taxon>Eurotiales</taxon>
        <taxon>Aspergillaceae</taxon>
        <taxon>Aspergillus</taxon>
        <taxon>Aspergillus subgen. Circumdati</taxon>
    </lineage>
</organism>